<dbReference type="EMBL" id="JBHTKH010000008">
    <property type="protein sequence ID" value="MFD1055325.1"/>
    <property type="molecule type" value="Genomic_DNA"/>
</dbReference>
<evidence type="ECO:0000313" key="1">
    <source>
        <dbReference type="EMBL" id="MFD1055325.1"/>
    </source>
</evidence>
<proteinExistence type="predicted"/>
<gene>
    <name evidence="1" type="ORF">ACFQ2V_13490</name>
</gene>
<dbReference type="RefSeq" id="WP_386053296.1">
    <property type="nucleotide sequence ID" value="NZ_JBHTKH010000008.1"/>
</dbReference>
<protein>
    <submittedName>
        <fullName evidence="1">Uncharacterized protein</fullName>
    </submittedName>
</protein>
<evidence type="ECO:0000313" key="2">
    <source>
        <dbReference type="Proteomes" id="UP001597046"/>
    </source>
</evidence>
<comment type="caution">
    <text evidence="1">The sequence shown here is derived from an EMBL/GenBank/DDBJ whole genome shotgun (WGS) entry which is preliminary data.</text>
</comment>
<name>A0ABW3N0X2_9MICO</name>
<reference evidence="2" key="1">
    <citation type="journal article" date="2019" name="Int. J. Syst. Evol. Microbiol.">
        <title>The Global Catalogue of Microorganisms (GCM) 10K type strain sequencing project: providing services to taxonomists for standard genome sequencing and annotation.</title>
        <authorList>
            <consortium name="The Broad Institute Genomics Platform"/>
            <consortium name="The Broad Institute Genome Sequencing Center for Infectious Disease"/>
            <person name="Wu L."/>
            <person name="Ma J."/>
        </authorList>
    </citation>
    <scope>NUCLEOTIDE SEQUENCE [LARGE SCALE GENOMIC DNA]</scope>
    <source>
        <strain evidence="2">CCUG 57508</strain>
    </source>
</reference>
<keyword evidence="2" id="KW-1185">Reference proteome</keyword>
<sequence>MGTSPTKSALLAAGDLYGLLALNRATFGSAVMARGYASTGDLKMLGDGTDINTLWDEFQKTVEQANADRGALVDLLTFRTADKSDQVLQAPAGTAEFEDASEYGVPVGSRAEAAVVSLGYDFRWKDLATRYTWQYLADATSGQVESLHNGALAADSRLQYKTVLGALFNPSNRTSASTDAEIKALWNGDGSEIPEFEGNSFSPTHTHYTTTESVTLAPADVEFLQGQVLEHGYGEVDGAQLVILCNRTEGDVIAGWRAGVGGAKFDFISSDTSVPYLTTEQLVGSRPAGNFRGLKVTGQYGHALIAPTSLVPVGYVVCVAVGSSTPVIGLREHSRMRGLQIIRGNNSDYPLIDSYYVHGIGAGVRQRGAAAVLQVTVSAAYSAPAL</sequence>
<organism evidence="1 2">
    <name type="scientific">Terrabacter terrigena</name>
    <dbReference type="NCBI Taxonomy" id="574718"/>
    <lineage>
        <taxon>Bacteria</taxon>
        <taxon>Bacillati</taxon>
        <taxon>Actinomycetota</taxon>
        <taxon>Actinomycetes</taxon>
        <taxon>Micrococcales</taxon>
        <taxon>Intrasporangiaceae</taxon>
        <taxon>Terrabacter</taxon>
    </lineage>
</organism>
<dbReference type="Proteomes" id="UP001597046">
    <property type="component" value="Unassembled WGS sequence"/>
</dbReference>
<accession>A0ABW3N0X2</accession>